<sequence>MPDSVCNILIVSDEDTKKLALMADRIIEMQLKQELYCTSSIVSPGADAITELQQQIASLVKKLKKLSVTRNSSPRSRNSGRSSNDQSRSRNCYNTNGKYCHFHFHFREKRFPDRCMEKQLAGKPKSAVELVAGSAAVNKENC</sequence>
<gene>
    <name evidence="2" type="ORF">X975_01022</name>
</gene>
<accession>A0A087T6J1</accession>
<evidence type="ECO:0000313" key="3">
    <source>
        <dbReference type="Proteomes" id="UP000054359"/>
    </source>
</evidence>
<feature type="region of interest" description="Disordered" evidence="1">
    <location>
        <begin position="67"/>
        <end position="91"/>
    </location>
</feature>
<dbReference type="Proteomes" id="UP000054359">
    <property type="component" value="Unassembled WGS sequence"/>
</dbReference>
<protein>
    <submittedName>
        <fullName evidence="2">Uncharacterized protein</fullName>
    </submittedName>
</protein>
<dbReference type="AlphaFoldDB" id="A0A087T6J1"/>
<organism evidence="2 3">
    <name type="scientific">Stegodyphus mimosarum</name>
    <name type="common">African social velvet spider</name>
    <dbReference type="NCBI Taxonomy" id="407821"/>
    <lineage>
        <taxon>Eukaryota</taxon>
        <taxon>Metazoa</taxon>
        <taxon>Ecdysozoa</taxon>
        <taxon>Arthropoda</taxon>
        <taxon>Chelicerata</taxon>
        <taxon>Arachnida</taxon>
        <taxon>Araneae</taxon>
        <taxon>Araneomorphae</taxon>
        <taxon>Entelegynae</taxon>
        <taxon>Eresoidea</taxon>
        <taxon>Eresidae</taxon>
        <taxon>Stegodyphus</taxon>
    </lineage>
</organism>
<name>A0A087T6J1_STEMI</name>
<dbReference type="STRING" id="407821.A0A087T6J1"/>
<evidence type="ECO:0000256" key="1">
    <source>
        <dbReference type="SAM" id="MobiDB-lite"/>
    </source>
</evidence>
<keyword evidence="3" id="KW-1185">Reference proteome</keyword>
<feature type="compositionally biased region" description="Low complexity" evidence="1">
    <location>
        <begin position="68"/>
        <end position="91"/>
    </location>
</feature>
<proteinExistence type="predicted"/>
<feature type="non-terminal residue" evidence="2">
    <location>
        <position position="142"/>
    </location>
</feature>
<evidence type="ECO:0000313" key="2">
    <source>
        <dbReference type="EMBL" id="KFM60730.1"/>
    </source>
</evidence>
<dbReference type="EMBL" id="KK113661">
    <property type="protein sequence ID" value="KFM60730.1"/>
    <property type="molecule type" value="Genomic_DNA"/>
</dbReference>
<reference evidence="2 3" key="1">
    <citation type="submission" date="2013-11" db="EMBL/GenBank/DDBJ databases">
        <title>Genome sequencing of Stegodyphus mimosarum.</title>
        <authorList>
            <person name="Bechsgaard J."/>
        </authorList>
    </citation>
    <scope>NUCLEOTIDE SEQUENCE [LARGE SCALE GENOMIC DNA]</scope>
</reference>